<keyword evidence="2" id="KW-1185">Reference proteome</keyword>
<gene>
    <name evidence="1" type="ORF">QQS21_008224</name>
</gene>
<dbReference type="SUPFAM" id="SSF53474">
    <property type="entry name" value="alpha/beta-Hydrolases"/>
    <property type="match status" value="2"/>
</dbReference>
<sequence length="347" mass="38832">MGSQLVSIPASRNGSEKLAVFLPEDPETKSAQHVMIIVPGKLSNAGLYWERLRNVSEGLYGTQFNRTNRKILNVSPILFSERFTPGLRGDDQLSWATPRGWIAGLTAAHPAGTRLTSVDALEALVDEFSKSDKYPMVTNITFVGQSAGGQLIQRYAAVARDRPSSRIHIRYIQNNPATCAYFTSQRPTNGNETLPSKADCRRSNTWPFGYHNFPGTATGTKSPMEYFRQYITRDVVATVGYKDTNPCSGDQTCRAVMLGGHKRRDRNLIWHRYINELARTNEDLTGFPGQFTGLPDWSSVSHYKVNLRLVVAKNEGHEFQDIFTTDVGLSALFDDDNIMEGYRPSRI</sequence>
<dbReference type="Gene3D" id="3.40.50.1820">
    <property type="entry name" value="alpha/beta hydrolase"/>
    <property type="match status" value="1"/>
</dbReference>
<accession>A0AAJ0FYV3</accession>
<dbReference type="AlphaFoldDB" id="A0AAJ0FYV3"/>
<dbReference type="Proteomes" id="UP001251528">
    <property type="component" value="Unassembled WGS sequence"/>
</dbReference>
<proteinExistence type="predicted"/>
<evidence type="ECO:0000313" key="1">
    <source>
        <dbReference type="EMBL" id="KAK2594075.1"/>
    </source>
</evidence>
<evidence type="ECO:0000313" key="2">
    <source>
        <dbReference type="Proteomes" id="UP001251528"/>
    </source>
</evidence>
<reference evidence="1" key="1">
    <citation type="submission" date="2023-06" db="EMBL/GenBank/DDBJ databases">
        <title>Conoideocrella luteorostrata (Hypocreales: Clavicipitaceae), a potential biocontrol fungus for elongate hemlock scale in United States Christmas tree production areas.</title>
        <authorList>
            <person name="Barrett H."/>
            <person name="Lovett B."/>
            <person name="Macias A.M."/>
            <person name="Stajich J.E."/>
            <person name="Kasson M.T."/>
        </authorList>
    </citation>
    <scope>NUCLEOTIDE SEQUENCE</scope>
    <source>
        <strain evidence="1">ARSEF 14590</strain>
    </source>
</reference>
<organism evidence="1 2">
    <name type="scientific">Conoideocrella luteorostrata</name>
    <dbReference type="NCBI Taxonomy" id="1105319"/>
    <lineage>
        <taxon>Eukaryota</taxon>
        <taxon>Fungi</taxon>
        <taxon>Dikarya</taxon>
        <taxon>Ascomycota</taxon>
        <taxon>Pezizomycotina</taxon>
        <taxon>Sordariomycetes</taxon>
        <taxon>Hypocreomycetidae</taxon>
        <taxon>Hypocreales</taxon>
        <taxon>Clavicipitaceae</taxon>
        <taxon>Conoideocrella</taxon>
    </lineage>
</organism>
<dbReference type="PANTHER" id="PTHR35560:SF3">
    <property type="entry name" value="PEPTIDASE S9 PROLYL OLIGOPEPTIDASE CATALYTIC DOMAIN-CONTAINING PROTEIN"/>
    <property type="match status" value="1"/>
</dbReference>
<dbReference type="EMBL" id="JASWJB010000182">
    <property type="protein sequence ID" value="KAK2594075.1"/>
    <property type="molecule type" value="Genomic_DNA"/>
</dbReference>
<dbReference type="InterPro" id="IPR029058">
    <property type="entry name" value="AB_hydrolase_fold"/>
</dbReference>
<protein>
    <recommendedName>
        <fullName evidence="3">Transmembrane protein</fullName>
    </recommendedName>
</protein>
<name>A0AAJ0FYV3_9HYPO</name>
<comment type="caution">
    <text evidence="1">The sequence shown here is derived from an EMBL/GenBank/DDBJ whole genome shotgun (WGS) entry which is preliminary data.</text>
</comment>
<evidence type="ECO:0008006" key="3">
    <source>
        <dbReference type="Google" id="ProtNLM"/>
    </source>
</evidence>
<dbReference type="PANTHER" id="PTHR35560">
    <property type="entry name" value="BLL0132 PROTEIN"/>
    <property type="match status" value="1"/>
</dbReference>